<evidence type="ECO:0000259" key="8">
    <source>
        <dbReference type="PROSITE" id="PS51740"/>
    </source>
</evidence>
<keyword evidence="10" id="KW-1185">Reference proteome</keyword>
<dbReference type="InterPro" id="IPR037914">
    <property type="entry name" value="SpoVT-AbrB_sf"/>
</dbReference>
<feature type="domain" description="SpoVT-AbrB" evidence="8">
    <location>
        <begin position="8"/>
        <end position="66"/>
    </location>
</feature>
<keyword evidence="6 7" id="KW-0804">Transcription</keyword>
<dbReference type="AlphaFoldDB" id="A0A918TTS7"/>
<evidence type="ECO:0000256" key="4">
    <source>
        <dbReference type="ARBA" id="ARBA00023015"/>
    </source>
</evidence>
<dbReference type="InterPro" id="IPR003444">
    <property type="entry name" value="MraZ"/>
</dbReference>
<dbReference type="GO" id="GO:2000143">
    <property type="term" value="P:negative regulation of DNA-templated transcription initiation"/>
    <property type="evidence" value="ECO:0007669"/>
    <property type="project" value="TreeGrafter"/>
</dbReference>
<sequence length="170" mass="18835">MSEAFRGEFNQKVDSKARVSVPAPFRRVIEQGDPGASTTRAKFVIVYGGGASRKFLECYSITGMAEIEKRIAKMQSGSPSRRYAEHNLITMSLTAEIDEDGRIVLPPRAREKIGVEGETLAKGCDLIFAGSLDKFHVWRRDTYEADLAHLAEPDPDFLADGQDMLSLLPE</sequence>
<dbReference type="InterPro" id="IPR035642">
    <property type="entry name" value="MraZ_N"/>
</dbReference>
<comment type="subunit">
    <text evidence="7">Forms oligomers.</text>
</comment>
<dbReference type="PROSITE" id="PS51740">
    <property type="entry name" value="SPOVT_ABRB"/>
    <property type="match status" value="2"/>
</dbReference>
<comment type="caution">
    <text evidence="9">The sequence shown here is derived from an EMBL/GenBank/DDBJ whole genome shotgun (WGS) entry which is preliminary data.</text>
</comment>
<feature type="domain" description="SpoVT-AbrB" evidence="8">
    <location>
        <begin position="92"/>
        <end position="142"/>
    </location>
</feature>
<dbReference type="EMBL" id="BMYJ01000008">
    <property type="protein sequence ID" value="GHC61611.1"/>
    <property type="molecule type" value="Genomic_DNA"/>
</dbReference>
<dbReference type="CDD" id="cd16320">
    <property type="entry name" value="MraZ_N"/>
    <property type="match status" value="1"/>
</dbReference>
<dbReference type="PANTHER" id="PTHR34701:SF1">
    <property type="entry name" value="TRANSCRIPTIONAL REGULATOR MRAZ"/>
    <property type="match status" value="1"/>
</dbReference>
<evidence type="ECO:0000256" key="5">
    <source>
        <dbReference type="ARBA" id="ARBA00023125"/>
    </source>
</evidence>
<accession>A0A918TTS7</accession>
<organism evidence="9 10">
    <name type="scientific">Neogemmobacter tilapiae</name>
    <dbReference type="NCBI Taxonomy" id="875041"/>
    <lineage>
        <taxon>Bacteria</taxon>
        <taxon>Pseudomonadati</taxon>
        <taxon>Pseudomonadota</taxon>
        <taxon>Alphaproteobacteria</taxon>
        <taxon>Rhodobacterales</taxon>
        <taxon>Paracoccaceae</taxon>
        <taxon>Neogemmobacter</taxon>
    </lineage>
</organism>
<proteinExistence type="inferred from homology"/>
<keyword evidence="4 7" id="KW-0805">Transcription regulation</keyword>
<keyword evidence="5 7" id="KW-0238">DNA-binding</keyword>
<dbReference type="GO" id="GO:0003700">
    <property type="term" value="F:DNA-binding transcription factor activity"/>
    <property type="evidence" value="ECO:0007669"/>
    <property type="project" value="UniProtKB-UniRule"/>
</dbReference>
<dbReference type="InterPro" id="IPR020603">
    <property type="entry name" value="MraZ_dom"/>
</dbReference>
<dbReference type="GO" id="GO:0005737">
    <property type="term" value="C:cytoplasm"/>
    <property type="evidence" value="ECO:0007669"/>
    <property type="project" value="UniProtKB-UniRule"/>
</dbReference>
<dbReference type="GO" id="GO:0009295">
    <property type="term" value="C:nucleoid"/>
    <property type="evidence" value="ECO:0007669"/>
    <property type="project" value="UniProtKB-SubCell"/>
</dbReference>
<comment type="subcellular location">
    <subcellularLocation>
        <location evidence="7">Cytoplasm</location>
        <location evidence="7">Nucleoid</location>
    </subcellularLocation>
</comment>
<dbReference type="RefSeq" id="WP_189412227.1">
    <property type="nucleotide sequence ID" value="NZ_BMYJ01000008.1"/>
</dbReference>
<keyword evidence="3" id="KW-0677">Repeat</keyword>
<dbReference type="PANTHER" id="PTHR34701">
    <property type="entry name" value="TRANSCRIPTIONAL REGULATOR MRAZ"/>
    <property type="match status" value="1"/>
</dbReference>
<evidence type="ECO:0000256" key="6">
    <source>
        <dbReference type="ARBA" id="ARBA00023163"/>
    </source>
</evidence>
<evidence type="ECO:0000256" key="7">
    <source>
        <dbReference type="HAMAP-Rule" id="MF_01008"/>
    </source>
</evidence>
<dbReference type="GO" id="GO:0000976">
    <property type="term" value="F:transcription cis-regulatory region binding"/>
    <property type="evidence" value="ECO:0007669"/>
    <property type="project" value="TreeGrafter"/>
</dbReference>
<dbReference type="Pfam" id="PF02381">
    <property type="entry name" value="MraZ"/>
    <property type="match status" value="1"/>
</dbReference>
<evidence type="ECO:0000256" key="2">
    <source>
        <dbReference type="ARBA" id="ARBA00022490"/>
    </source>
</evidence>
<reference evidence="9" key="2">
    <citation type="submission" date="2020-09" db="EMBL/GenBank/DDBJ databases">
        <authorList>
            <person name="Sun Q."/>
            <person name="Kim S."/>
        </authorList>
    </citation>
    <scope>NUCLEOTIDE SEQUENCE</scope>
    <source>
        <strain evidence="9">KCTC 23310</strain>
    </source>
</reference>
<name>A0A918TTS7_9RHOB</name>
<dbReference type="InterPro" id="IPR035644">
    <property type="entry name" value="MraZ_C"/>
</dbReference>
<protein>
    <recommendedName>
        <fullName evidence="1 7">Transcriptional regulator MraZ</fullName>
    </recommendedName>
</protein>
<gene>
    <name evidence="7 9" type="primary">mraZ</name>
    <name evidence="9" type="ORF">GCM10007315_27110</name>
</gene>
<dbReference type="Gene3D" id="3.40.1550.20">
    <property type="entry name" value="Transcriptional regulator MraZ domain"/>
    <property type="match status" value="1"/>
</dbReference>
<reference evidence="9" key="1">
    <citation type="journal article" date="2014" name="Int. J. Syst. Evol. Microbiol.">
        <title>Complete genome sequence of Corynebacterium casei LMG S-19264T (=DSM 44701T), isolated from a smear-ripened cheese.</title>
        <authorList>
            <consortium name="US DOE Joint Genome Institute (JGI-PGF)"/>
            <person name="Walter F."/>
            <person name="Albersmeier A."/>
            <person name="Kalinowski J."/>
            <person name="Ruckert C."/>
        </authorList>
    </citation>
    <scope>NUCLEOTIDE SEQUENCE</scope>
    <source>
        <strain evidence="9">KCTC 23310</strain>
    </source>
</reference>
<evidence type="ECO:0000313" key="9">
    <source>
        <dbReference type="EMBL" id="GHC61611.1"/>
    </source>
</evidence>
<dbReference type="Proteomes" id="UP000638981">
    <property type="component" value="Unassembled WGS sequence"/>
</dbReference>
<evidence type="ECO:0000256" key="3">
    <source>
        <dbReference type="ARBA" id="ARBA00022737"/>
    </source>
</evidence>
<dbReference type="InterPro" id="IPR007159">
    <property type="entry name" value="SpoVT-AbrB_dom"/>
</dbReference>
<evidence type="ECO:0000313" key="10">
    <source>
        <dbReference type="Proteomes" id="UP000638981"/>
    </source>
</evidence>
<dbReference type="InterPro" id="IPR038619">
    <property type="entry name" value="MraZ_sf"/>
</dbReference>
<dbReference type="SUPFAM" id="SSF89447">
    <property type="entry name" value="AbrB/MazE/MraZ-like"/>
    <property type="match status" value="1"/>
</dbReference>
<dbReference type="CDD" id="cd16321">
    <property type="entry name" value="MraZ_C"/>
    <property type="match status" value="1"/>
</dbReference>
<evidence type="ECO:0000256" key="1">
    <source>
        <dbReference type="ARBA" id="ARBA00013860"/>
    </source>
</evidence>
<comment type="similarity">
    <text evidence="7">Belongs to the MraZ family.</text>
</comment>
<keyword evidence="2 7" id="KW-0963">Cytoplasm</keyword>
<dbReference type="HAMAP" id="MF_01008">
    <property type="entry name" value="MraZ"/>
    <property type="match status" value="1"/>
</dbReference>